<keyword evidence="8" id="KW-0663">Pyridoxal phosphate</keyword>
<keyword evidence="7 13" id="KW-0808">Transferase</keyword>
<dbReference type="Proteomes" id="UP000677054">
    <property type="component" value="Unassembled WGS sequence"/>
</dbReference>
<dbReference type="GO" id="GO:0004069">
    <property type="term" value="F:L-aspartate:2-oxoglutarate aminotransferase activity"/>
    <property type="evidence" value="ECO:0007669"/>
    <property type="project" value="UniProtKB-EC"/>
</dbReference>
<protein>
    <recommendedName>
        <fullName evidence="13">Aspartate aminotransferase</fullName>
        <ecNumber evidence="13">2.6.1.1</ecNumber>
    </recommendedName>
</protein>
<evidence type="ECO:0000256" key="11">
    <source>
        <dbReference type="ARBA" id="ARBA00048761"/>
    </source>
</evidence>
<comment type="catalytic activity">
    <reaction evidence="10">
        <text>L-aspartate + 2-oxoglutarate = oxaloacetate + L-glutamate</text>
        <dbReference type="Rhea" id="RHEA:21824"/>
        <dbReference type="ChEBI" id="CHEBI:16452"/>
        <dbReference type="ChEBI" id="CHEBI:16810"/>
        <dbReference type="ChEBI" id="CHEBI:29985"/>
        <dbReference type="ChEBI" id="CHEBI:29991"/>
        <dbReference type="EC" id="2.6.1.1"/>
    </reaction>
    <physiologicalReaction direction="left-to-right" evidence="10">
        <dbReference type="Rhea" id="RHEA:21825"/>
    </physiologicalReaction>
</comment>
<dbReference type="InterPro" id="IPR004838">
    <property type="entry name" value="NHTrfase_class1_PyrdxlP-BS"/>
</dbReference>
<dbReference type="FunFam" id="3.40.640.10:FF:000044">
    <property type="entry name" value="Aspartate aminotransferase"/>
    <property type="match status" value="1"/>
</dbReference>
<dbReference type="CDD" id="cd00609">
    <property type="entry name" value="AAT_like"/>
    <property type="match status" value="1"/>
</dbReference>
<dbReference type="SUPFAM" id="SSF53383">
    <property type="entry name" value="PLP-dependent transferases"/>
    <property type="match status" value="1"/>
</dbReference>
<gene>
    <name evidence="15" type="ORF">DSTB1V02_LOCUS7822</name>
</gene>
<evidence type="ECO:0000256" key="12">
    <source>
        <dbReference type="ARBA" id="ARBA00049350"/>
    </source>
</evidence>
<evidence type="ECO:0000256" key="8">
    <source>
        <dbReference type="ARBA" id="ARBA00022898"/>
    </source>
</evidence>
<dbReference type="GO" id="GO:0047801">
    <property type="term" value="F:L-cysteine transaminase activity"/>
    <property type="evidence" value="ECO:0007669"/>
    <property type="project" value="UniProtKB-EC"/>
</dbReference>
<dbReference type="PANTHER" id="PTHR11879:SF55">
    <property type="entry name" value="GLUTAMATE OXALOACETATE TRANSAMINASE 1, ISOFORM B"/>
    <property type="match status" value="1"/>
</dbReference>
<dbReference type="Gene3D" id="3.40.640.10">
    <property type="entry name" value="Type I PLP-dependent aspartate aminotransferase-like (Major domain)"/>
    <property type="match status" value="1"/>
</dbReference>
<feature type="domain" description="Aminotransferase class I/classII large" evidence="14">
    <location>
        <begin position="29"/>
        <end position="400"/>
    </location>
</feature>
<dbReference type="GO" id="GO:0030170">
    <property type="term" value="F:pyridoxal phosphate binding"/>
    <property type="evidence" value="ECO:0007669"/>
    <property type="project" value="InterPro"/>
</dbReference>
<comment type="similarity">
    <text evidence="3">Belongs to the class-I pyridoxal-phosphate-dependent aminotransferase family.</text>
</comment>
<dbReference type="NCBIfam" id="NF006719">
    <property type="entry name" value="PRK09257.1"/>
    <property type="match status" value="1"/>
</dbReference>
<dbReference type="PRINTS" id="PR00799">
    <property type="entry name" value="TRANSAMINASE"/>
</dbReference>
<dbReference type="InterPro" id="IPR015421">
    <property type="entry name" value="PyrdxlP-dep_Trfase_major"/>
</dbReference>
<evidence type="ECO:0000259" key="14">
    <source>
        <dbReference type="Pfam" id="PF00155"/>
    </source>
</evidence>
<accession>A0A7R8XIU4</accession>
<dbReference type="InterPro" id="IPR015424">
    <property type="entry name" value="PyrdxlP-dep_Trfase"/>
</dbReference>
<keyword evidence="6 13" id="KW-0032">Aminotransferase</keyword>
<dbReference type="PROSITE" id="PS00105">
    <property type="entry name" value="AA_TRANSFER_CLASS_1"/>
    <property type="match status" value="1"/>
</dbReference>
<comment type="catalytic activity">
    <reaction evidence="12">
        <text>L-cysteine + 2-oxoglutarate = 2-oxo-3-sulfanylpropanoate + L-glutamate</text>
        <dbReference type="Rhea" id="RHEA:17441"/>
        <dbReference type="ChEBI" id="CHEBI:16810"/>
        <dbReference type="ChEBI" id="CHEBI:29985"/>
        <dbReference type="ChEBI" id="CHEBI:35235"/>
        <dbReference type="ChEBI" id="CHEBI:57678"/>
        <dbReference type="EC" id="2.6.1.3"/>
    </reaction>
    <physiologicalReaction direction="left-to-right" evidence="12">
        <dbReference type="Rhea" id="RHEA:17442"/>
    </physiologicalReaction>
</comment>
<comment type="catalytic activity">
    <reaction evidence="11">
        <text>3-sulfino-L-alanine + 2-oxoglutarate = 3-sulfinopyruvate + L-glutamate</text>
        <dbReference type="Rhea" id="RHEA:70295"/>
        <dbReference type="ChEBI" id="CHEBI:16810"/>
        <dbReference type="ChEBI" id="CHEBI:29985"/>
        <dbReference type="ChEBI" id="CHEBI:61085"/>
        <dbReference type="ChEBI" id="CHEBI:140699"/>
    </reaction>
    <physiologicalReaction direction="right-to-left" evidence="11">
        <dbReference type="Rhea" id="RHEA:70297"/>
    </physiologicalReaction>
</comment>
<evidence type="ECO:0000256" key="1">
    <source>
        <dbReference type="ARBA" id="ARBA00001933"/>
    </source>
</evidence>
<dbReference type="InterPro" id="IPR004839">
    <property type="entry name" value="Aminotransferase_I/II_large"/>
</dbReference>
<name>A0A7R8XIU4_9CRUS</name>
<dbReference type="EMBL" id="LR901183">
    <property type="protein sequence ID" value="CAD7247999.1"/>
    <property type="molecule type" value="Genomic_DNA"/>
</dbReference>
<evidence type="ECO:0000313" key="16">
    <source>
        <dbReference type="Proteomes" id="UP000677054"/>
    </source>
</evidence>
<dbReference type="GO" id="GO:0006532">
    <property type="term" value="P:aspartate biosynthetic process"/>
    <property type="evidence" value="ECO:0007669"/>
    <property type="project" value="TreeGrafter"/>
</dbReference>
<dbReference type="EMBL" id="CAJPEV010001666">
    <property type="protein sequence ID" value="CAG0893778.1"/>
    <property type="molecule type" value="Genomic_DNA"/>
</dbReference>
<comment type="subcellular location">
    <subcellularLocation>
        <location evidence="2">Cytoplasm</location>
    </subcellularLocation>
</comment>
<dbReference type="FunFam" id="3.90.1150.10:FF:000001">
    <property type="entry name" value="Aspartate aminotransferase"/>
    <property type="match status" value="1"/>
</dbReference>
<dbReference type="OrthoDB" id="6752799at2759"/>
<dbReference type="Gene3D" id="3.90.1150.10">
    <property type="entry name" value="Aspartate Aminotransferase, domain 1"/>
    <property type="match status" value="1"/>
</dbReference>
<evidence type="ECO:0000256" key="7">
    <source>
        <dbReference type="ARBA" id="ARBA00022679"/>
    </source>
</evidence>
<evidence type="ECO:0000256" key="3">
    <source>
        <dbReference type="ARBA" id="ARBA00007441"/>
    </source>
</evidence>
<comment type="subunit">
    <text evidence="4 13">Homodimer.</text>
</comment>
<keyword evidence="5" id="KW-0963">Cytoplasm</keyword>
<comment type="cofactor">
    <cofactor evidence="1">
        <name>pyridoxal 5'-phosphate</name>
        <dbReference type="ChEBI" id="CHEBI:597326"/>
    </cofactor>
</comment>
<proteinExistence type="inferred from homology"/>
<keyword evidence="16" id="KW-1185">Reference proteome</keyword>
<sequence>MSRFRDINAAPPIEVFALTKAYTDDSFPKKVNLGVGAYRSDEGKPWILPVVKKVEEMIAQHIKEEKLNHEYLPVLGLDAASSAATRMLLGSESPVLKEGRAIGIQCLSGTGALRVGAEFLARILNCKTFYYSIPTWENHRLVFVNAGFSEVKEYRYWDAAKRCVDIEGMLEDLRSAQENSVIILHSCAHNPTGSDPTEEQWKQIAAVMKEKKLFPFFDCAYQGFASGDLDKDAWAVRYFASEGFEMICAQSFAKNFGLYNERIGNLTVVTANSAVLPNLRSQITLIIRGMYSNPPHHGGRIVAMVLNDAQLFEEWKTCIKTMSGRIIEMRKALRSQLEKLGTPGKWDHITQQIGMFSFTGLSPIQVDHLVKVHHIYLLQSGRINICGLTTKNVSYVAEAIHDAITKFPQ</sequence>
<dbReference type="EC" id="2.6.1.1" evidence="13"/>
<evidence type="ECO:0000256" key="2">
    <source>
        <dbReference type="ARBA" id="ARBA00004496"/>
    </source>
</evidence>
<evidence type="ECO:0000313" key="15">
    <source>
        <dbReference type="EMBL" id="CAD7247999.1"/>
    </source>
</evidence>
<reference evidence="15" key="1">
    <citation type="submission" date="2020-11" db="EMBL/GenBank/DDBJ databases">
        <authorList>
            <person name="Tran Van P."/>
        </authorList>
    </citation>
    <scope>NUCLEOTIDE SEQUENCE</scope>
</reference>
<dbReference type="InterPro" id="IPR015422">
    <property type="entry name" value="PyrdxlP-dep_Trfase_small"/>
</dbReference>
<evidence type="ECO:0000256" key="9">
    <source>
        <dbReference type="ARBA" id="ARBA00036027"/>
    </source>
</evidence>
<dbReference type="AlphaFoldDB" id="A0A7R8XIU4"/>
<comment type="catalytic activity">
    <reaction evidence="9">
        <text>(2S)-2-aminobutanoate + 2-oxoglutarate = 2-oxobutanoate + L-glutamate</text>
        <dbReference type="Rhea" id="RHEA:70223"/>
        <dbReference type="ChEBI" id="CHEBI:16763"/>
        <dbReference type="ChEBI" id="CHEBI:16810"/>
        <dbReference type="ChEBI" id="CHEBI:29985"/>
        <dbReference type="ChEBI" id="CHEBI:74359"/>
    </reaction>
    <physiologicalReaction direction="right-to-left" evidence="9">
        <dbReference type="Rhea" id="RHEA:70225"/>
    </physiologicalReaction>
</comment>
<evidence type="ECO:0000256" key="5">
    <source>
        <dbReference type="ARBA" id="ARBA00022490"/>
    </source>
</evidence>
<evidence type="ECO:0000256" key="13">
    <source>
        <dbReference type="RuleBase" id="RU000480"/>
    </source>
</evidence>
<organism evidence="15">
    <name type="scientific">Darwinula stevensoni</name>
    <dbReference type="NCBI Taxonomy" id="69355"/>
    <lineage>
        <taxon>Eukaryota</taxon>
        <taxon>Metazoa</taxon>
        <taxon>Ecdysozoa</taxon>
        <taxon>Arthropoda</taxon>
        <taxon>Crustacea</taxon>
        <taxon>Oligostraca</taxon>
        <taxon>Ostracoda</taxon>
        <taxon>Podocopa</taxon>
        <taxon>Podocopida</taxon>
        <taxon>Darwinulocopina</taxon>
        <taxon>Darwinuloidea</taxon>
        <taxon>Darwinulidae</taxon>
        <taxon>Darwinula</taxon>
    </lineage>
</organism>
<dbReference type="GO" id="GO:0005829">
    <property type="term" value="C:cytosol"/>
    <property type="evidence" value="ECO:0007669"/>
    <property type="project" value="TreeGrafter"/>
</dbReference>
<evidence type="ECO:0000256" key="4">
    <source>
        <dbReference type="ARBA" id="ARBA00011738"/>
    </source>
</evidence>
<dbReference type="PANTHER" id="PTHR11879">
    <property type="entry name" value="ASPARTATE AMINOTRANSFERASE"/>
    <property type="match status" value="1"/>
</dbReference>
<evidence type="ECO:0000256" key="6">
    <source>
        <dbReference type="ARBA" id="ARBA00022576"/>
    </source>
</evidence>
<evidence type="ECO:0000256" key="10">
    <source>
        <dbReference type="ARBA" id="ARBA00048507"/>
    </source>
</evidence>
<dbReference type="InterPro" id="IPR000796">
    <property type="entry name" value="Asp_trans"/>
</dbReference>
<comment type="miscellaneous">
    <text evidence="13">In eukaryotes there are cytoplasmic, mitochondrial and chloroplastic isozymes.</text>
</comment>
<dbReference type="Pfam" id="PF00155">
    <property type="entry name" value="Aminotran_1_2"/>
    <property type="match status" value="1"/>
</dbReference>